<feature type="domain" description="Mur ligase C-terminal" evidence="13">
    <location>
        <begin position="319"/>
        <end position="438"/>
    </location>
</feature>
<keyword evidence="8 10" id="KW-0131">Cell cycle</keyword>
<keyword evidence="7 10" id="KW-0573">Peptidoglycan synthesis</keyword>
<evidence type="ECO:0000256" key="10">
    <source>
        <dbReference type="HAMAP-Rule" id="MF_02019"/>
    </source>
</evidence>
<dbReference type="InterPro" id="IPR051046">
    <property type="entry name" value="MurCDEF_CellWall_CoF430Synth"/>
</dbReference>
<keyword evidence="4 10" id="KW-0547">Nucleotide-binding</keyword>
<dbReference type="Gene3D" id="3.40.1390.10">
    <property type="entry name" value="MurE/MurF, N-terminal domain"/>
    <property type="match status" value="1"/>
</dbReference>
<evidence type="ECO:0000259" key="14">
    <source>
        <dbReference type="Pfam" id="PF08245"/>
    </source>
</evidence>
<dbReference type="Proteomes" id="UP001589896">
    <property type="component" value="Unassembled WGS sequence"/>
</dbReference>
<dbReference type="Gene3D" id="3.40.1190.10">
    <property type="entry name" value="Mur-like, catalytic domain"/>
    <property type="match status" value="1"/>
</dbReference>
<keyword evidence="1 10" id="KW-0963">Cytoplasm</keyword>
<keyword evidence="9 10" id="KW-0961">Cell wall biogenesis/degradation</keyword>
<dbReference type="PANTHER" id="PTHR43024">
    <property type="entry name" value="UDP-N-ACETYLMURAMOYL-TRIPEPTIDE--D-ALANYL-D-ALANINE LIGASE"/>
    <property type="match status" value="1"/>
</dbReference>
<dbReference type="Gene3D" id="3.90.190.20">
    <property type="entry name" value="Mur ligase, C-terminal domain"/>
    <property type="match status" value="1"/>
</dbReference>
<dbReference type="EMBL" id="JBHLTG010000001">
    <property type="protein sequence ID" value="MFC0676950.1"/>
    <property type="molecule type" value="Genomic_DNA"/>
</dbReference>
<dbReference type="Pfam" id="PF01225">
    <property type="entry name" value="Mur_ligase"/>
    <property type="match status" value="1"/>
</dbReference>
<keyword evidence="2 10" id="KW-0436">Ligase</keyword>
<dbReference type="InterPro" id="IPR035911">
    <property type="entry name" value="MurE/MurF_N"/>
</dbReference>
<organism evidence="15 16">
    <name type="scientific">Lysobacter korlensis</name>
    <dbReference type="NCBI Taxonomy" id="553636"/>
    <lineage>
        <taxon>Bacteria</taxon>
        <taxon>Pseudomonadati</taxon>
        <taxon>Pseudomonadota</taxon>
        <taxon>Gammaproteobacteria</taxon>
        <taxon>Lysobacterales</taxon>
        <taxon>Lysobacteraceae</taxon>
        <taxon>Lysobacter</taxon>
    </lineage>
</organism>
<keyword evidence="5 10" id="KW-0067">ATP-binding</keyword>
<dbReference type="GO" id="GO:0047480">
    <property type="term" value="F:UDP-N-acetylmuramoyl-tripeptide-D-alanyl-D-alanine ligase activity"/>
    <property type="evidence" value="ECO:0007669"/>
    <property type="project" value="UniProtKB-EC"/>
</dbReference>
<evidence type="ECO:0000256" key="8">
    <source>
        <dbReference type="ARBA" id="ARBA00023306"/>
    </source>
</evidence>
<comment type="similarity">
    <text evidence="10">Belongs to the MurCDEF family. MurF subfamily.</text>
</comment>
<comment type="caution">
    <text evidence="15">The sequence shown here is derived from an EMBL/GenBank/DDBJ whole genome shotgun (WGS) entry which is preliminary data.</text>
</comment>
<evidence type="ECO:0000256" key="3">
    <source>
        <dbReference type="ARBA" id="ARBA00022618"/>
    </source>
</evidence>
<comment type="pathway">
    <text evidence="10 11">Cell wall biogenesis; peptidoglycan biosynthesis.</text>
</comment>
<evidence type="ECO:0000259" key="12">
    <source>
        <dbReference type="Pfam" id="PF01225"/>
    </source>
</evidence>
<dbReference type="InterPro" id="IPR036615">
    <property type="entry name" value="Mur_ligase_C_dom_sf"/>
</dbReference>
<evidence type="ECO:0000259" key="13">
    <source>
        <dbReference type="Pfam" id="PF02875"/>
    </source>
</evidence>
<name>A0ABV6RIY5_9GAMM</name>
<dbReference type="PANTHER" id="PTHR43024:SF1">
    <property type="entry name" value="UDP-N-ACETYLMURAMOYL-TRIPEPTIDE--D-ALANYL-D-ALANINE LIGASE"/>
    <property type="match status" value="1"/>
</dbReference>
<dbReference type="InterPro" id="IPR013221">
    <property type="entry name" value="Mur_ligase_cen"/>
</dbReference>
<dbReference type="Pfam" id="PF02875">
    <property type="entry name" value="Mur_ligase_C"/>
    <property type="match status" value="1"/>
</dbReference>
<evidence type="ECO:0000256" key="6">
    <source>
        <dbReference type="ARBA" id="ARBA00022960"/>
    </source>
</evidence>
<dbReference type="InterPro" id="IPR000713">
    <property type="entry name" value="Mur_ligase_N"/>
</dbReference>
<dbReference type="InterPro" id="IPR005863">
    <property type="entry name" value="UDP-N-AcMur_synth"/>
</dbReference>
<dbReference type="InterPro" id="IPR036565">
    <property type="entry name" value="Mur-like_cat_sf"/>
</dbReference>
<dbReference type="Pfam" id="PF08245">
    <property type="entry name" value="Mur_ligase_M"/>
    <property type="match status" value="1"/>
</dbReference>
<proteinExistence type="inferred from homology"/>
<dbReference type="HAMAP" id="MF_02019">
    <property type="entry name" value="MurF"/>
    <property type="match status" value="1"/>
</dbReference>
<feature type="domain" description="Mur ligase N-terminal catalytic" evidence="12">
    <location>
        <begin position="39"/>
        <end position="86"/>
    </location>
</feature>
<comment type="subcellular location">
    <subcellularLocation>
        <location evidence="10 11">Cytoplasm</location>
    </subcellularLocation>
</comment>
<evidence type="ECO:0000313" key="16">
    <source>
        <dbReference type="Proteomes" id="UP001589896"/>
    </source>
</evidence>
<evidence type="ECO:0000256" key="4">
    <source>
        <dbReference type="ARBA" id="ARBA00022741"/>
    </source>
</evidence>
<dbReference type="EC" id="6.3.2.10" evidence="10 11"/>
<dbReference type="SUPFAM" id="SSF63418">
    <property type="entry name" value="MurE/MurF N-terminal domain"/>
    <property type="match status" value="1"/>
</dbReference>
<evidence type="ECO:0000256" key="7">
    <source>
        <dbReference type="ARBA" id="ARBA00022984"/>
    </source>
</evidence>
<comment type="catalytic activity">
    <reaction evidence="10 11">
        <text>D-alanyl-D-alanine + UDP-N-acetyl-alpha-D-muramoyl-L-alanyl-gamma-D-glutamyl-meso-2,6-diaminopimelate + ATP = UDP-N-acetyl-alpha-D-muramoyl-L-alanyl-gamma-D-glutamyl-meso-2,6-diaminopimeloyl-D-alanyl-D-alanine + ADP + phosphate + H(+)</text>
        <dbReference type="Rhea" id="RHEA:28374"/>
        <dbReference type="ChEBI" id="CHEBI:15378"/>
        <dbReference type="ChEBI" id="CHEBI:30616"/>
        <dbReference type="ChEBI" id="CHEBI:43474"/>
        <dbReference type="ChEBI" id="CHEBI:57822"/>
        <dbReference type="ChEBI" id="CHEBI:61386"/>
        <dbReference type="ChEBI" id="CHEBI:83905"/>
        <dbReference type="ChEBI" id="CHEBI:456216"/>
        <dbReference type="EC" id="6.3.2.10"/>
    </reaction>
</comment>
<reference evidence="15 16" key="1">
    <citation type="submission" date="2024-09" db="EMBL/GenBank/DDBJ databases">
        <authorList>
            <person name="Sun Q."/>
            <person name="Mori K."/>
        </authorList>
    </citation>
    <scope>NUCLEOTIDE SEQUENCE [LARGE SCALE GENOMIC DNA]</scope>
    <source>
        <strain evidence="15 16">KCTC 23076</strain>
    </source>
</reference>
<accession>A0ABV6RIY5</accession>
<evidence type="ECO:0000256" key="1">
    <source>
        <dbReference type="ARBA" id="ARBA00022490"/>
    </source>
</evidence>
<dbReference type="InterPro" id="IPR004101">
    <property type="entry name" value="Mur_ligase_C"/>
</dbReference>
<protein>
    <recommendedName>
        <fullName evidence="10 11">UDP-N-acetylmuramoyl-tripeptide--D-alanyl-D-alanine ligase</fullName>
        <ecNumber evidence="10 11">6.3.2.10</ecNumber>
    </recommendedName>
    <alternativeName>
        <fullName evidence="10">D-alanyl-D-alanine-adding enzyme</fullName>
    </alternativeName>
</protein>
<dbReference type="SUPFAM" id="SSF53623">
    <property type="entry name" value="MurD-like peptide ligases, catalytic domain"/>
    <property type="match status" value="1"/>
</dbReference>
<keyword evidence="6 10" id="KW-0133">Cell shape</keyword>
<evidence type="ECO:0000256" key="9">
    <source>
        <dbReference type="ARBA" id="ARBA00023316"/>
    </source>
</evidence>
<keyword evidence="3 10" id="KW-0132">Cell division</keyword>
<evidence type="ECO:0000256" key="5">
    <source>
        <dbReference type="ARBA" id="ARBA00022840"/>
    </source>
</evidence>
<dbReference type="RefSeq" id="WP_386664907.1">
    <property type="nucleotide sequence ID" value="NZ_JBHLTG010000001.1"/>
</dbReference>
<evidence type="ECO:0000313" key="15">
    <source>
        <dbReference type="EMBL" id="MFC0676950.1"/>
    </source>
</evidence>
<evidence type="ECO:0000256" key="2">
    <source>
        <dbReference type="ARBA" id="ARBA00022598"/>
    </source>
</evidence>
<keyword evidence="16" id="KW-1185">Reference proteome</keyword>
<gene>
    <name evidence="10 15" type="primary">murF</name>
    <name evidence="15" type="ORF">ACFFGH_03665</name>
</gene>
<comment type="function">
    <text evidence="10 11">Involved in cell wall formation. Catalyzes the final step in the synthesis of UDP-N-acetylmuramoyl-pentapeptide, the precursor of murein.</text>
</comment>
<evidence type="ECO:0000256" key="11">
    <source>
        <dbReference type="RuleBase" id="RU004136"/>
    </source>
</evidence>
<feature type="domain" description="Mur ligase central" evidence="14">
    <location>
        <begin position="109"/>
        <end position="296"/>
    </location>
</feature>
<feature type="binding site" evidence="10">
    <location>
        <begin position="111"/>
        <end position="117"/>
    </location>
    <ligand>
        <name>ATP</name>
        <dbReference type="ChEBI" id="CHEBI:30616"/>
    </ligand>
</feature>
<dbReference type="SUPFAM" id="SSF53244">
    <property type="entry name" value="MurD-like peptide ligases, peptide-binding domain"/>
    <property type="match status" value="1"/>
</dbReference>
<dbReference type="NCBIfam" id="TIGR01143">
    <property type="entry name" value="murF"/>
    <property type="match status" value="1"/>
</dbReference>
<sequence length="465" mass="47252">MKSMPLSEIAAATTGRLVGPDRSVDAVVTDTRTLSPDTAGGALFVALKGERFDGHDHVAAAAAAGVGAALVSREVDVPIAQVVVADTERALAELAASVQRKRATRVVAITGSNGKTSVKTLVLSILQCAGRAYANPGNRNNEIGLPLAVLDAPEDAEYAVYEMGAGKPGDIAYLTAIARPDAAIVNNVAAAHLERMGSLLGVAETKGAIYDDLAEDTGVAVINADDAFAPYFTARARGRRQLRFGLESDADVTARAIQPTVDGSQFTLATPQGEADVALALPGRHNVLNALAAASLALGLGVSLNAVAQGLNAAQPVAGRLITHRLSNGAVLIDDSYNANPGSLAAAIDTLAAAGGERWLVLGDMRELGADAQALHADAGARAKAAGIGRLYTLGPLSAAATEAFGAGALHFESHDALARALGAELREGTRVLVKGSRGSAMDRIVTALLAGDASSAVEGRTNAS</sequence>